<evidence type="ECO:0000259" key="2">
    <source>
        <dbReference type="Pfam" id="PF00586"/>
    </source>
</evidence>
<feature type="domain" description="PurM-like C-terminal" evidence="3">
    <location>
        <begin position="173"/>
        <end position="333"/>
    </location>
</feature>
<comment type="caution">
    <text evidence="4">The sequence shown here is derived from an EMBL/GenBank/DDBJ whole genome shotgun (WGS) entry which is preliminary data.</text>
</comment>
<dbReference type="InterPro" id="IPR010918">
    <property type="entry name" value="PurM-like_C_dom"/>
</dbReference>
<dbReference type="PANTHER" id="PTHR30303:SF4">
    <property type="entry name" value="HYDROGENASE EXPRESSION_FORMATION PROTEIN HYPE"/>
    <property type="match status" value="1"/>
</dbReference>
<organism evidence="4 5">
    <name type="scientific">Prorocentrum cordatum</name>
    <dbReference type="NCBI Taxonomy" id="2364126"/>
    <lineage>
        <taxon>Eukaryota</taxon>
        <taxon>Sar</taxon>
        <taxon>Alveolata</taxon>
        <taxon>Dinophyceae</taxon>
        <taxon>Prorocentrales</taxon>
        <taxon>Prorocentraceae</taxon>
        <taxon>Prorocentrum</taxon>
    </lineage>
</organism>
<dbReference type="PANTHER" id="PTHR30303">
    <property type="entry name" value="HYDROGENASE ISOENZYMES FORMATION PROTEIN HYPE"/>
    <property type="match status" value="1"/>
</dbReference>
<name>A0ABN9XS49_9DINO</name>
<dbReference type="Gene3D" id="3.90.650.10">
    <property type="entry name" value="PurM-like C-terminal domain"/>
    <property type="match status" value="1"/>
</dbReference>
<proteinExistence type="inferred from homology"/>
<evidence type="ECO:0000313" key="5">
    <source>
        <dbReference type="Proteomes" id="UP001189429"/>
    </source>
</evidence>
<accession>A0ABN9XS49</accession>
<dbReference type="Pfam" id="PF02769">
    <property type="entry name" value="AIRS_C"/>
    <property type="match status" value="1"/>
</dbReference>
<dbReference type="Proteomes" id="UP001189429">
    <property type="component" value="Unassembled WGS sequence"/>
</dbReference>
<dbReference type="InterPro" id="IPR036921">
    <property type="entry name" value="PurM-like_N_sf"/>
</dbReference>
<gene>
    <name evidence="4" type="ORF">PCOR1329_LOCUS78137</name>
</gene>
<protein>
    <recommendedName>
        <fullName evidence="6">Hydrogenase maturation factor</fullName>
    </recommendedName>
</protein>
<evidence type="ECO:0008006" key="6">
    <source>
        <dbReference type="Google" id="ProtNLM"/>
    </source>
</evidence>
<dbReference type="Pfam" id="PF00586">
    <property type="entry name" value="AIRS"/>
    <property type="match status" value="1"/>
</dbReference>
<dbReference type="Gene3D" id="3.30.1330.10">
    <property type="entry name" value="PurM-like, N-terminal domain"/>
    <property type="match status" value="1"/>
</dbReference>
<reference evidence="4" key="1">
    <citation type="submission" date="2023-10" db="EMBL/GenBank/DDBJ databases">
        <authorList>
            <person name="Chen Y."/>
            <person name="Shah S."/>
            <person name="Dougan E. K."/>
            <person name="Thang M."/>
            <person name="Chan C."/>
        </authorList>
    </citation>
    <scope>NUCLEOTIDE SEQUENCE [LARGE SCALE GENOMIC DNA]</scope>
</reference>
<dbReference type="InterPro" id="IPR011854">
    <property type="entry name" value="HypE"/>
</dbReference>
<keyword evidence="5" id="KW-1185">Reference proteome</keyword>
<comment type="similarity">
    <text evidence="1">Belongs to the HypE family.</text>
</comment>
<dbReference type="PIRSF" id="PIRSF005644">
    <property type="entry name" value="Hdrgns_mtr_HypE"/>
    <property type="match status" value="1"/>
</dbReference>
<dbReference type="SUPFAM" id="SSF56042">
    <property type="entry name" value="PurM C-terminal domain-like"/>
    <property type="match status" value="1"/>
</dbReference>
<dbReference type="InterPro" id="IPR036676">
    <property type="entry name" value="PurM-like_C_sf"/>
</dbReference>
<evidence type="ECO:0000259" key="3">
    <source>
        <dbReference type="Pfam" id="PF02769"/>
    </source>
</evidence>
<evidence type="ECO:0000256" key="1">
    <source>
        <dbReference type="ARBA" id="ARBA00006243"/>
    </source>
</evidence>
<evidence type="ECO:0000313" key="4">
    <source>
        <dbReference type="EMBL" id="CAK0901038.1"/>
    </source>
</evidence>
<sequence length="371" mass="38877">MNTPGKLSQAVLERLVLEPLRRLTSQPSCSDSARAVALGAAAGEDAAVVRVGATAPGADALVVVAADPITGAEDPRMAGALAVYVNSNDVLVQGGVPSWMTLTLLIPVGTTEHQLSELIRGVCEAAAEIGVVVVGGHTEVTESVQKTVVCGTLFGPLHPGLEGRQVPTGGMRTGDRILLTKAAALEGTAILLNDRGTEFCKRGIFSEEFLRLAISSHRLQEVSVHVEMRALLSSVAKHVSAMHDPTEGGIANALHEMCTAAGPRIGVRIKRDTIPVRQDTSQICDHFGVDPLSLISSGCVLATVDPQHADVAIRAVQAEGVACTDIGSVVALQDSSDEALTAVFKVCYEDGAEIRQPDNDSLWYILSQAML</sequence>
<dbReference type="InterPro" id="IPR016188">
    <property type="entry name" value="PurM-like_N"/>
</dbReference>
<dbReference type="EMBL" id="CAUYUJ010020868">
    <property type="protein sequence ID" value="CAK0901038.1"/>
    <property type="molecule type" value="Genomic_DNA"/>
</dbReference>
<dbReference type="SUPFAM" id="SSF55326">
    <property type="entry name" value="PurM N-terminal domain-like"/>
    <property type="match status" value="1"/>
</dbReference>
<feature type="domain" description="PurM-like N-terminal" evidence="2">
    <location>
        <begin position="43"/>
        <end position="155"/>
    </location>
</feature>